<dbReference type="EC" id="6.3.2.3" evidence="13"/>
<dbReference type="NCBIfam" id="TIGR01435">
    <property type="entry name" value="glu_cys_lig_rel"/>
    <property type="match status" value="1"/>
</dbReference>
<dbReference type="Pfam" id="PF07478">
    <property type="entry name" value="Dala_Dala_lig_C"/>
    <property type="match status" value="1"/>
</dbReference>
<keyword evidence="7 13" id="KW-0547">Nucleotide-binding</keyword>
<keyword evidence="10" id="KW-0464">Manganese</keyword>
<evidence type="ECO:0000259" key="14">
    <source>
        <dbReference type="PROSITE" id="PS50975"/>
    </source>
</evidence>
<evidence type="ECO:0000256" key="3">
    <source>
        <dbReference type="ARBA" id="ARBA00005006"/>
    </source>
</evidence>
<evidence type="ECO:0000256" key="7">
    <source>
        <dbReference type="ARBA" id="ARBA00022741"/>
    </source>
</evidence>
<dbReference type="Gene3D" id="3.30.590.20">
    <property type="match status" value="1"/>
</dbReference>
<dbReference type="RefSeq" id="WP_058918250.1">
    <property type="nucleotide sequence ID" value="NZ_JBHSQC010000025.1"/>
</dbReference>
<keyword evidence="6" id="KW-0479">Metal-binding</keyword>
<protein>
    <recommendedName>
        <fullName evidence="13">Glutathione biosynthesis bifunctional protein GshAB</fullName>
    </recommendedName>
    <alternativeName>
        <fullName evidence="13">Gamma-GCS-GS</fullName>
        <shortName evidence="13">GCS-GS</shortName>
    </alternativeName>
    <domain>
        <recommendedName>
            <fullName evidence="13">Glutamate--cysteine ligase</fullName>
            <ecNumber evidence="13">6.3.2.2</ecNumber>
        </recommendedName>
        <alternativeName>
            <fullName evidence="13">Gamma-ECS</fullName>
            <shortName evidence="13">GCS</shortName>
        </alternativeName>
        <alternativeName>
            <fullName evidence="13">Gamma-glutamylcysteine synthetase</fullName>
        </alternativeName>
    </domain>
    <domain>
        <recommendedName>
            <fullName evidence="13">Glutathione synthetase</fullName>
            <ecNumber evidence="13">6.3.2.3</ecNumber>
        </recommendedName>
        <alternativeName>
            <fullName evidence="13">GSH synthetase</fullName>
            <shortName evidence="13">GS</shortName>
            <shortName evidence="13">GSH-S</shortName>
            <shortName evidence="13">GSHase</shortName>
        </alternativeName>
        <alternativeName>
            <fullName evidence="13">Glutathione synthase</fullName>
        </alternativeName>
    </domain>
</protein>
<dbReference type="InterPro" id="IPR006334">
    <property type="entry name" value="Glut_cys_ligase"/>
</dbReference>
<keyword evidence="16" id="KW-1185">Reference proteome</keyword>
<dbReference type="SUPFAM" id="SSF56059">
    <property type="entry name" value="Glutathione synthetase ATP-binding domain-like"/>
    <property type="match status" value="1"/>
</dbReference>
<evidence type="ECO:0000256" key="8">
    <source>
        <dbReference type="ARBA" id="ARBA00022840"/>
    </source>
</evidence>
<keyword evidence="9" id="KW-0460">Magnesium</keyword>
<dbReference type="NCBIfam" id="NF002688">
    <property type="entry name" value="PRK02471.1"/>
    <property type="match status" value="1"/>
</dbReference>
<accession>A0ABW4NMS8</accession>
<keyword evidence="8 13" id="KW-0067">ATP-binding</keyword>
<proteinExistence type="inferred from homology"/>
<dbReference type="InterPro" id="IPR011761">
    <property type="entry name" value="ATP-grasp"/>
</dbReference>
<feature type="domain" description="ATP-grasp" evidence="14">
    <location>
        <begin position="497"/>
        <end position="755"/>
    </location>
</feature>
<comment type="cofactor">
    <cofactor evidence="2">
        <name>Mg(2+)</name>
        <dbReference type="ChEBI" id="CHEBI:18420"/>
    </cofactor>
</comment>
<keyword evidence="5 13" id="KW-0317">Glutathione biosynthesis</keyword>
<evidence type="ECO:0000256" key="5">
    <source>
        <dbReference type="ARBA" id="ARBA00022684"/>
    </source>
</evidence>
<keyword evidence="4 13" id="KW-0436">Ligase</keyword>
<evidence type="ECO:0000256" key="1">
    <source>
        <dbReference type="ARBA" id="ARBA00001936"/>
    </source>
</evidence>
<comment type="similarity">
    <text evidence="13">In the N-terminal section; belongs to the glutamate--cysteine ligase type 1 family. Type 2 subfamily.</text>
</comment>
<name>A0ABW4NMS8_9LACT</name>
<comment type="pathway">
    <text evidence="13">Sulfur metabolism; glutathione biosynthesis; glutathione from L-cysteine and L-glutamate: step 2/2.</text>
</comment>
<dbReference type="InterPro" id="IPR006335">
    <property type="entry name" value="Glut_biosynth"/>
</dbReference>
<dbReference type="Proteomes" id="UP001597285">
    <property type="component" value="Unassembled WGS sequence"/>
</dbReference>
<comment type="caution">
    <text evidence="15">The sequence shown here is derived from an EMBL/GenBank/DDBJ whole genome shotgun (WGS) entry which is preliminary data.</text>
</comment>
<comment type="function">
    <text evidence="13">Synthesizes glutathione from L-glutamate and L-cysteine via gamma-L-glutamyl-L-cysteine.</text>
</comment>
<dbReference type="InterPro" id="IPR014746">
    <property type="entry name" value="Gln_synth/guanido_kin_cat_dom"/>
</dbReference>
<dbReference type="SUPFAM" id="SSF55931">
    <property type="entry name" value="Glutamine synthetase/guanido kinase"/>
    <property type="match status" value="1"/>
</dbReference>
<dbReference type="EMBL" id="JBHUFF010000013">
    <property type="protein sequence ID" value="MFD1799566.1"/>
    <property type="molecule type" value="Genomic_DNA"/>
</dbReference>
<comment type="subunit">
    <text evidence="13">Monomer.</text>
</comment>
<dbReference type="HAMAP" id="MF_00782">
    <property type="entry name" value="Glut_biosynth"/>
    <property type="match status" value="1"/>
</dbReference>
<dbReference type="Gene3D" id="3.30.470.20">
    <property type="entry name" value="ATP-grasp fold, B domain"/>
    <property type="match status" value="2"/>
</dbReference>
<sequence length="760" mass="86695">MKTLKENIKELEIPAAFYKAVYGVEKEGLRVLSNGELALTDHPKQFGNRSFHPYIQTDFSESQLELITPPVNSIHETHRWLSAIHEVTLRTMADDEYIWPMSMPVVLPKENDIPIAKLDKIEDVNYRNHLAEKYGKNKQMLSGVHYNFEFDKHFIDELYHNQTDIADPIQFKSAVYLKLAKNFLRYRWLLTYLLGAAPVADSSFFKSERYEETPPKGYVRSIRSSHYGYANTDDVTISFETLTDYVENLEEAVNEGKLFEEREFYSGVRLRGTKTARELLTKGIAYVELRIFDLNPFDAYGISEQDMQFIHLFCMFMVWKDKASDMNDVALGKKMSDFVALEHPYEKTEFQEEGLTLIEEMLEMIQLTNGSEAALECVRQAKKQLLDPKLTLAGQMIKGIEEAGSYLTFGLELAHNYKQAAFEKFYALKGFTNMEMSTQLLISDAIQKGIKIDILDETEQFLKLSYKKHTEYVKNANMTSKDQYIAPLIMENKTVTKKILNDAGFKVPQGEEYHTEEEANAGFWQYAHKGIVVKPKSTNYGVGISIFKEGARFEDYQSAIKFAFKEDTTVLVEEFIEGTEYRFFVLNDEVAAILLRIPANVIGDGQHTVRELVAEKNKDVLRGTDHRAPLEKIQLNEIEQLMLKGQGYTTESIPDADVRVYLRENSNVSTGGDSIDVTDIIDDSYKKAAVEMTKVIGAKVCGVDLIIPDYQKPSTPENPGYTVIEANFNPAMHMHAFVSEGQGRPLTIGILKMLFPEAVQ</sequence>
<reference evidence="16" key="1">
    <citation type="journal article" date="2019" name="Int. J. Syst. Evol. Microbiol.">
        <title>The Global Catalogue of Microorganisms (GCM) 10K type strain sequencing project: providing services to taxonomists for standard genome sequencing and annotation.</title>
        <authorList>
            <consortium name="The Broad Institute Genomics Platform"/>
            <consortium name="The Broad Institute Genome Sequencing Center for Infectious Disease"/>
            <person name="Wu L."/>
            <person name="Ma J."/>
        </authorList>
    </citation>
    <scope>NUCLEOTIDE SEQUENCE [LARGE SCALE GENOMIC DNA]</scope>
    <source>
        <strain evidence="16">KCTC 42143</strain>
    </source>
</reference>
<dbReference type="InterPro" id="IPR040657">
    <property type="entry name" value="GshAB_ATP-grasp"/>
</dbReference>
<evidence type="ECO:0000313" key="15">
    <source>
        <dbReference type="EMBL" id="MFD1799566.1"/>
    </source>
</evidence>
<comment type="catalytic activity">
    <reaction evidence="12 13">
        <text>L-cysteine + L-glutamate + ATP = gamma-L-glutamyl-L-cysteine + ADP + phosphate + H(+)</text>
        <dbReference type="Rhea" id="RHEA:13285"/>
        <dbReference type="ChEBI" id="CHEBI:15378"/>
        <dbReference type="ChEBI" id="CHEBI:29985"/>
        <dbReference type="ChEBI" id="CHEBI:30616"/>
        <dbReference type="ChEBI" id="CHEBI:35235"/>
        <dbReference type="ChEBI" id="CHEBI:43474"/>
        <dbReference type="ChEBI" id="CHEBI:58173"/>
        <dbReference type="ChEBI" id="CHEBI:456216"/>
        <dbReference type="EC" id="6.3.2.2"/>
    </reaction>
</comment>
<dbReference type="InterPro" id="IPR011095">
    <property type="entry name" value="Dala_Dala_lig_C"/>
</dbReference>
<comment type="cofactor">
    <cofactor evidence="1">
        <name>Mn(2+)</name>
        <dbReference type="ChEBI" id="CHEBI:29035"/>
    </cofactor>
</comment>
<evidence type="ECO:0000313" key="16">
    <source>
        <dbReference type="Proteomes" id="UP001597285"/>
    </source>
</evidence>
<feature type="region of interest" description="Glutamate--cysteine ligase" evidence="13">
    <location>
        <begin position="1"/>
        <end position="340"/>
    </location>
</feature>
<evidence type="ECO:0000256" key="12">
    <source>
        <dbReference type="ARBA" id="ARBA00048819"/>
    </source>
</evidence>
<dbReference type="Pfam" id="PF18419">
    <property type="entry name" value="ATP-grasp_6"/>
    <property type="match status" value="1"/>
</dbReference>
<evidence type="ECO:0000256" key="11">
    <source>
        <dbReference type="ARBA" id="ARBA00023268"/>
    </source>
</evidence>
<evidence type="ECO:0000256" key="6">
    <source>
        <dbReference type="ARBA" id="ARBA00022723"/>
    </source>
</evidence>
<comment type="catalytic activity">
    <reaction evidence="13">
        <text>gamma-L-glutamyl-L-cysteine + glycine + ATP = glutathione + ADP + phosphate + H(+)</text>
        <dbReference type="Rhea" id="RHEA:13557"/>
        <dbReference type="ChEBI" id="CHEBI:15378"/>
        <dbReference type="ChEBI" id="CHEBI:30616"/>
        <dbReference type="ChEBI" id="CHEBI:43474"/>
        <dbReference type="ChEBI" id="CHEBI:57305"/>
        <dbReference type="ChEBI" id="CHEBI:57925"/>
        <dbReference type="ChEBI" id="CHEBI:58173"/>
        <dbReference type="ChEBI" id="CHEBI:456216"/>
        <dbReference type="EC" id="6.3.2.3"/>
    </reaction>
</comment>
<dbReference type="InterPro" id="IPR007370">
    <property type="entry name" value="Glu_cys_ligase"/>
</dbReference>
<evidence type="ECO:0000256" key="13">
    <source>
        <dbReference type="HAMAP-Rule" id="MF_00782"/>
    </source>
</evidence>
<evidence type="ECO:0000256" key="2">
    <source>
        <dbReference type="ARBA" id="ARBA00001946"/>
    </source>
</evidence>
<evidence type="ECO:0000256" key="9">
    <source>
        <dbReference type="ARBA" id="ARBA00022842"/>
    </source>
</evidence>
<dbReference type="GO" id="GO:0004363">
    <property type="term" value="F:glutathione synthase activity"/>
    <property type="evidence" value="ECO:0007669"/>
    <property type="project" value="UniProtKB-EC"/>
</dbReference>
<gene>
    <name evidence="13 15" type="primary">gshAB</name>
    <name evidence="13" type="synonym">gshF</name>
    <name evidence="15" type="ORF">ACFSBK_06840</name>
</gene>
<dbReference type="PANTHER" id="PTHR38761">
    <property type="entry name" value="GLUTAMATE--CYSTEINE LIGASE"/>
    <property type="match status" value="1"/>
</dbReference>
<dbReference type="GO" id="GO:0004357">
    <property type="term" value="F:glutamate-cysteine ligase activity"/>
    <property type="evidence" value="ECO:0007669"/>
    <property type="project" value="UniProtKB-EC"/>
</dbReference>
<dbReference type="PROSITE" id="PS50975">
    <property type="entry name" value="ATP_GRASP"/>
    <property type="match status" value="1"/>
</dbReference>
<organism evidence="15 16">
    <name type="scientific">Carnobacterium antarcticum</name>
    <dbReference type="NCBI Taxonomy" id="2126436"/>
    <lineage>
        <taxon>Bacteria</taxon>
        <taxon>Bacillati</taxon>
        <taxon>Bacillota</taxon>
        <taxon>Bacilli</taxon>
        <taxon>Lactobacillales</taxon>
        <taxon>Carnobacteriaceae</taxon>
        <taxon>Carnobacterium</taxon>
    </lineage>
</organism>
<evidence type="ECO:0000256" key="4">
    <source>
        <dbReference type="ARBA" id="ARBA00022598"/>
    </source>
</evidence>
<evidence type="ECO:0000256" key="10">
    <source>
        <dbReference type="ARBA" id="ARBA00023211"/>
    </source>
</evidence>
<comment type="pathway">
    <text evidence="3 13">Sulfur metabolism; glutathione biosynthesis; glutathione from L-cysteine and L-glutamate: step 1/2.</text>
</comment>
<dbReference type="EC" id="6.3.2.2" evidence="13"/>
<dbReference type="Pfam" id="PF04262">
    <property type="entry name" value="Glu_cys_ligase"/>
    <property type="match status" value="1"/>
</dbReference>
<dbReference type="PANTHER" id="PTHR38761:SF1">
    <property type="entry name" value="GLUTAMATE--CYSTEINE LIGASE"/>
    <property type="match status" value="1"/>
</dbReference>
<keyword evidence="11 13" id="KW-0511">Multifunctional enzyme</keyword>